<organism evidence="1 2">
    <name type="scientific">Cetraspora pellucida</name>
    <dbReference type="NCBI Taxonomy" id="1433469"/>
    <lineage>
        <taxon>Eukaryota</taxon>
        <taxon>Fungi</taxon>
        <taxon>Fungi incertae sedis</taxon>
        <taxon>Mucoromycota</taxon>
        <taxon>Glomeromycotina</taxon>
        <taxon>Glomeromycetes</taxon>
        <taxon>Diversisporales</taxon>
        <taxon>Gigasporaceae</taxon>
        <taxon>Cetraspora</taxon>
    </lineage>
</organism>
<keyword evidence="2" id="KW-1185">Reference proteome</keyword>
<evidence type="ECO:0000313" key="2">
    <source>
        <dbReference type="Proteomes" id="UP000789366"/>
    </source>
</evidence>
<dbReference type="EMBL" id="CAJVPW010055366">
    <property type="protein sequence ID" value="CAG8773169.1"/>
    <property type="molecule type" value="Genomic_DNA"/>
</dbReference>
<gene>
    <name evidence="1" type="ORF">SPELUC_LOCUS15907</name>
</gene>
<feature type="non-terminal residue" evidence="1">
    <location>
        <position position="286"/>
    </location>
</feature>
<reference evidence="1" key="1">
    <citation type="submission" date="2021-06" db="EMBL/GenBank/DDBJ databases">
        <authorList>
            <person name="Kallberg Y."/>
            <person name="Tangrot J."/>
            <person name="Rosling A."/>
        </authorList>
    </citation>
    <scope>NUCLEOTIDE SEQUENCE</scope>
    <source>
        <strain evidence="1">28 12/20/2015</strain>
    </source>
</reference>
<feature type="non-terminal residue" evidence="1">
    <location>
        <position position="1"/>
    </location>
</feature>
<proteinExistence type="predicted"/>
<accession>A0ACA9R1H0</accession>
<dbReference type="Proteomes" id="UP000789366">
    <property type="component" value="Unassembled WGS sequence"/>
</dbReference>
<sequence length="286" mass="33694">KGRYLNQKNQIFMESLNITTIESQEEWTENELVEFEGVRTRLINEILRWHKDAAKHLRTNTKGIKKLKTFFQPSSLTTSCQESYTSASLSLCPSPIIIPDSSLLLTENLRIRLEELNQRCLIRKSVKENSKIFTYDHLRFLSIRRYIQLLLEGQGKMDAADQIACFIWNKGGYMAKCIRIWGNYFIKTGELLPYHQGKHTKLESLIDDEDFSEDCIEWLRQQKPEVCTPSNLKAYIEDTLFPKLIGHIKEDTISERTCRNYMYSWGFKYDERRKGIFFDGHERPDV</sequence>
<protein>
    <submittedName>
        <fullName evidence="1">9774_t:CDS:1</fullName>
    </submittedName>
</protein>
<comment type="caution">
    <text evidence="1">The sequence shown here is derived from an EMBL/GenBank/DDBJ whole genome shotgun (WGS) entry which is preliminary data.</text>
</comment>
<evidence type="ECO:0000313" key="1">
    <source>
        <dbReference type="EMBL" id="CAG8773169.1"/>
    </source>
</evidence>
<name>A0ACA9R1H0_9GLOM</name>